<keyword evidence="6" id="KW-1185">Reference proteome</keyword>
<feature type="DNA-binding region" description="Homeobox" evidence="2">
    <location>
        <begin position="39"/>
        <end position="50"/>
    </location>
</feature>
<keyword evidence="2" id="KW-0371">Homeobox</keyword>
<reference evidence="4 6" key="2">
    <citation type="submission" date="2018-11" db="EMBL/GenBank/DDBJ databases">
        <authorList>
            <consortium name="Pathogen Informatics"/>
        </authorList>
    </citation>
    <scope>NUCLEOTIDE SEQUENCE [LARGE SCALE GENOMIC DNA]</scope>
</reference>
<evidence type="ECO:0000313" key="7">
    <source>
        <dbReference type="WBParaSite" id="DME_0000676001-mRNA-1"/>
    </source>
</evidence>
<protein>
    <submittedName>
        <fullName evidence="7">Homeobox domain-containing protein</fullName>
    </submittedName>
</protein>
<dbReference type="InterPro" id="IPR009057">
    <property type="entry name" value="Homeodomain-like_sf"/>
</dbReference>
<dbReference type="AlphaFoldDB" id="A0A0N4UGX1"/>
<dbReference type="GO" id="GO:0003677">
    <property type="term" value="F:DNA binding"/>
    <property type="evidence" value="ECO:0007669"/>
    <property type="project" value="UniProtKB-UniRule"/>
</dbReference>
<organism evidence="5 7">
    <name type="scientific">Dracunculus medinensis</name>
    <name type="common">Guinea worm</name>
    <dbReference type="NCBI Taxonomy" id="318479"/>
    <lineage>
        <taxon>Eukaryota</taxon>
        <taxon>Metazoa</taxon>
        <taxon>Ecdysozoa</taxon>
        <taxon>Nematoda</taxon>
        <taxon>Chromadorea</taxon>
        <taxon>Rhabditida</taxon>
        <taxon>Spirurina</taxon>
        <taxon>Dracunculoidea</taxon>
        <taxon>Dracunculidae</taxon>
        <taxon>Dracunculus</taxon>
    </lineage>
</organism>
<evidence type="ECO:0000313" key="4">
    <source>
        <dbReference type="EMBL" id="VDN51401.1"/>
    </source>
</evidence>
<dbReference type="CDD" id="cd00086">
    <property type="entry name" value="homeodomain"/>
    <property type="match status" value="1"/>
</dbReference>
<proteinExistence type="predicted"/>
<dbReference type="Proteomes" id="UP000038040">
    <property type="component" value="Unplaced"/>
</dbReference>
<evidence type="ECO:0000256" key="1">
    <source>
        <dbReference type="ARBA" id="ARBA00004123"/>
    </source>
</evidence>
<dbReference type="WBParaSite" id="DME_0000676001-mRNA-1">
    <property type="protein sequence ID" value="DME_0000676001-mRNA-1"/>
    <property type="gene ID" value="DME_0000676001"/>
</dbReference>
<dbReference type="PROSITE" id="PS50071">
    <property type="entry name" value="HOMEOBOX_2"/>
    <property type="match status" value="1"/>
</dbReference>
<dbReference type="SUPFAM" id="SSF46689">
    <property type="entry name" value="Homeodomain-like"/>
    <property type="match status" value="1"/>
</dbReference>
<sequence length="148" mass="17139">MQQKSLGCKCHFDLSHHSILFHRVKTRKKEKDFFRTVWFQNRRAKWRRQDKAESSAIAELPPVRPSGPTGIPSWTWMTHPEEFSGLMHPFVTQPNAFPPDMLQTVKAQRSSFCFGYLPAPHYTGTQSFPDFEIPNGPSILQTDKTSFE</sequence>
<reference evidence="7" key="1">
    <citation type="submission" date="2017-02" db="UniProtKB">
        <authorList>
            <consortium name="WormBaseParasite"/>
        </authorList>
    </citation>
    <scope>IDENTIFICATION</scope>
</reference>
<evidence type="ECO:0000259" key="3">
    <source>
        <dbReference type="PROSITE" id="PS50071"/>
    </source>
</evidence>
<evidence type="ECO:0000256" key="2">
    <source>
        <dbReference type="PROSITE-ProRule" id="PRU00108"/>
    </source>
</evidence>
<accession>A0A0N4UGX1</accession>
<name>A0A0N4UGX1_DRAME</name>
<dbReference type="EMBL" id="UYYG01000020">
    <property type="protein sequence ID" value="VDN51401.1"/>
    <property type="molecule type" value="Genomic_DNA"/>
</dbReference>
<dbReference type="InterPro" id="IPR001356">
    <property type="entry name" value="HD"/>
</dbReference>
<evidence type="ECO:0000313" key="5">
    <source>
        <dbReference type="Proteomes" id="UP000038040"/>
    </source>
</evidence>
<comment type="subcellular location">
    <subcellularLocation>
        <location evidence="1 2">Nucleus</location>
    </subcellularLocation>
</comment>
<dbReference type="STRING" id="318479.A0A0N4UGX1"/>
<keyword evidence="2" id="KW-0539">Nucleus</keyword>
<gene>
    <name evidence="4" type="ORF">DME_LOCUS1374</name>
</gene>
<keyword evidence="2" id="KW-0238">DNA-binding</keyword>
<dbReference type="OrthoDB" id="6159439at2759"/>
<feature type="domain" description="Homeobox" evidence="3">
    <location>
        <begin position="37"/>
        <end position="49"/>
    </location>
</feature>
<dbReference type="Proteomes" id="UP000274756">
    <property type="component" value="Unassembled WGS sequence"/>
</dbReference>
<dbReference type="GO" id="GO:0005634">
    <property type="term" value="C:nucleus"/>
    <property type="evidence" value="ECO:0007669"/>
    <property type="project" value="UniProtKB-SubCell"/>
</dbReference>
<evidence type="ECO:0000313" key="6">
    <source>
        <dbReference type="Proteomes" id="UP000274756"/>
    </source>
</evidence>